<gene>
    <name evidence="2" type="ORF">PG993_004070</name>
</gene>
<name>A0ABR1TDG6_9PEZI</name>
<dbReference type="EMBL" id="JAQQWK010000003">
    <property type="protein sequence ID" value="KAK8044046.1"/>
    <property type="molecule type" value="Genomic_DNA"/>
</dbReference>
<dbReference type="PROSITE" id="PS50181">
    <property type="entry name" value="FBOX"/>
    <property type="match status" value="1"/>
</dbReference>
<dbReference type="Pfam" id="PF12937">
    <property type="entry name" value="F-box-like"/>
    <property type="match status" value="1"/>
</dbReference>
<dbReference type="Proteomes" id="UP001444661">
    <property type="component" value="Unassembled WGS sequence"/>
</dbReference>
<accession>A0ABR1TDG6</accession>
<evidence type="ECO:0000313" key="3">
    <source>
        <dbReference type="Proteomes" id="UP001444661"/>
    </source>
</evidence>
<evidence type="ECO:0000313" key="2">
    <source>
        <dbReference type="EMBL" id="KAK8044046.1"/>
    </source>
</evidence>
<dbReference type="InterPro" id="IPR001810">
    <property type="entry name" value="F-box_dom"/>
</dbReference>
<comment type="caution">
    <text evidence="2">The sequence shown here is derived from an EMBL/GenBank/DDBJ whole genome shotgun (WGS) entry which is preliminary data.</text>
</comment>
<reference evidence="2 3" key="1">
    <citation type="submission" date="2023-01" db="EMBL/GenBank/DDBJ databases">
        <title>Analysis of 21 Apiospora genomes using comparative genomics revels a genus with tremendous synthesis potential of carbohydrate active enzymes and secondary metabolites.</title>
        <authorList>
            <person name="Sorensen T."/>
        </authorList>
    </citation>
    <scope>NUCLEOTIDE SEQUENCE [LARGE SCALE GENOMIC DNA]</scope>
    <source>
        <strain evidence="2 3">CBS 33761</strain>
    </source>
</reference>
<keyword evidence="3" id="KW-1185">Reference proteome</keyword>
<sequence>MARLQLASLPPELLGQIVSHINPADKPSLAHLALASRPFHALATPALYHTVKVGQPMGDTNVVPNQFIFFLRTILSSPEILAPLVRRFHVEGPPYIKDPGPFLAIVGARRRPDDPVVRAWEAVVSIHEEEDRVQGNVVNWGQYISVLMALLLPRVTALRTIGFCSIGSDDGLEVLREIVDRLAPDAASAPPFWRELEEVEMDGGWDKYPPSLLAVAHLAARYPSVKRIYSAGYVDLDGGELLGGDYRLLKPASSSLESLTLGPCSQLHHDHLDALLRAPRALRKFHYNVGHTWAWIPFRTESLQKSIEHQKASLRELSITHSYYNFGPDNEDDVVGPMSFAACTALRVLEVSLPYVFGEDVVCLEEGTVRRRADEGDPSEAQQRACAARVREILPASIETVRFAQCGDGWAAQLLDRALLEVLAVQAEAFPRLRTIEVHLHESYRVDMEHEDMVDVVETSFRAGRAAGLTMELVEGGRLGCDDVDALLYDSDASRTGR</sequence>
<feature type="domain" description="F-box" evidence="1">
    <location>
        <begin position="3"/>
        <end position="51"/>
    </location>
</feature>
<evidence type="ECO:0000259" key="1">
    <source>
        <dbReference type="PROSITE" id="PS50181"/>
    </source>
</evidence>
<protein>
    <recommendedName>
        <fullName evidence="1">F-box domain-containing protein</fullName>
    </recommendedName>
</protein>
<proteinExistence type="predicted"/>
<organism evidence="2 3">
    <name type="scientific">Apiospora rasikravindrae</name>
    <dbReference type="NCBI Taxonomy" id="990691"/>
    <lineage>
        <taxon>Eukaryota</taxon>
        <taxon>Fungi</taxon>
        <taxon>Dikarya</taxon>
        <taxon>Ascomycota</taxon>
        <taxon>Pezizomycotina</taxon>
        <taxon>Sordariomycetes</taxon>
        <taxon>Xylariomycetidae</taxon>
        <taxon>Amphisphaeriales</taxon>
        <taxon>Apiosporaceae</taxon>
        <taxon>Apiospora</taxon>
    </lineage>
</organism>